<comment type="subcellular location">
    <subcellularLocation>
        <location evidence="1 8">Cell inner membrane</location>
        <topology evidence="1 8">Multi-pass membrane protein</topology>
    </subcellularLocation>
</comment>
<feature type="transmembrane region" description="Helical" evidence="9">
    <location>
        <begin position="33"/>
        <end position="53"/>
    </location>
</feature>
<feature type="domain" description="Tripartite ATP-independent periplasmic transporters DctQ component" evidence="10">
    <location>
        <begin position="42"/>
        <end position="167"/>
    </location>
</feature>
<feature type="transmembrane region" description="Helical" evidence="9">
    <location>
        <begin position="368"/>
        <end position="390"/>
    </location>
</feature>
<feature type="transmembrane region" description="Helical" evidence="9">
    <location>
        <begin position="104"/>
        <end position="123"/>
    </location>
</feature>
<dbReference type="Pfam" id="PF04290">
    <property type="entry name" value="DctQ"/>
    <property type="match status" value="1"/>
</dbReference>
<evidence type="ECO:0000313" key="13">
    <source>
        <dbReference type="Proteomes" id="UP000464787"/>
    </source>
</evidence>
<evidence type="ECO:0000256" key="7">
    <source>
        <dbReference type="ARBA" id="ARBA00023136"/>
    </source>
</evidence>
<keyword evidence="2 8" id="KW-0813">Transport</keyword>
<reference evidence="12 13" key="1">
    <citation type="submission" date="2020-01" db="EMBL/GenBank/DDBJ databases">
        <title>Genome sequencing of strain KACC 21265.</title>
        <authorList>
            <person name="Heo J."/>
            <person name="Kim S.-J."/>
            <person name="Kim J.-S."/>
            <person name="Hong S.-B."/>
            <person name="Kwon S.-W."/>
        </authorList>
    </citation>
    <scope>NUCLEOTIDE SEQUENCE [LARGE SCALE GENOMIC DNA]</scope>
    <source>
        <strain evidence="12 13">KACC 21265</strain>
    </source>
</reference>
<accession>A0A857J3F5</accession>
<evidence type="ECO:0000259" key="11">
    <source>
        <dbReference type="Pfam" id="PF06808"/>
    </source>
</evidence>
<feature type="transmembrane region" description="Helical" evidence="9">
    <location>
        <begin position="555"/>
        <end position="579"/>
    </location>
</feature>
<dbReference type="InterPro" id="IPR004681">
    <property type="entry name" value="TRAP_DctM"/>
</dbReference>
<feature type="transmembrane region" description="Helical" evidence="9">
    <location>
        <begin position="470"/>
        <end position="495"/>
    </location>
</feature>
<feature type="transmembrane region" description="Helical" evidence="9">
    <location>
        <begin position="294"/>
        <end position="325"/>
    </location>
</feature>
<feature type="domain" description="TRAP C4-dicarboxylate transport system permease DctM subunit" evidence="11">
    <location>
        <begin position="207"/>
        <end position="615"/>
    </location>
</feature>
<evidence type="ECO:0000256" key="1">
    <source>
        <dbReference type="ARBA" id="ARBA00004429"/>
    </source>
</evidence>
<feature type="transmembrane region" description="Helical" evidence="9">
    <location>
        <begin position="253"/>
        <end position="274"/>
    </location>
</feature>
<dbReference type="NCBIfam" id="TIGR00786">
    <property type="entry name" value="dctM"/>
    <property type="match status" value="1"/>
</dbReference>
<dbReference type="GO" id="GO:0022857">
    <property type="term" value="F:transmembrane transporter activity"/>
    <property type="evidence" value="ECO:0007669"/>
    <property type="project" value="UniProtKB-UniRule"/>
</dbReference>
<feature type="transmembrane region" description="Helical" evidence="9">
    <location>
        <begin position="202"/>
        <end position="232"/>
    </location>
</feature>
<dbReference type="GO" id="GO:0005886">
    <property type="term" value="C:plasma membrane"/>
    <property type="evidence" value="ECO:0007669"/>
    <property type="project" value="UniProtKB-SubCell"/>
</dbReference>
<dbReference type="AlphaFoldDB" id="A0A857J3F5"/>
<feature type="transmembrane region" description="Helical" evidence="9">
    <location>
        <begin position="599"/>
        <end position="620"/>
    </location>
</feature>
<feature type="transmembrane region" description="Helical" evidence="9">
    <location>
        <begin position="515"/>
        <end position="543"/>
    </location>
</feature>
<comment type="function">
    <text evidence="8">Part of the tripartite ATP-independent periplasmic (TRAP) transport system.</text>
</comment>
<sequence length="627" mass="65905">MSAMTLQDAVAGTPHVAADTGWLGRACSGIEHICAAVLALNVGVIFVSVILRYFLHSPVDWAEEVARALMVVLVFLGGATVLLKGEHVGIDLFRKLLPQSAQAVARHVGAWVVAGTAAALFYSSVELLQDSVNVTTPIGLPQWLNVLPVCIGSALMIVAAVVQAMRGDRATRWPSLALCVALGLAAWAWNSFSPEGLHARPWMLLTACFFGTLIAGVPIAFVLAASALIYFIAEPSLPMVIYSQQVMAGMDHFVLLAVPFFVLAGLLMEANGMSSRLIELLVRMFGRMRGSMNVISIVATAFFSGVSGSKLADIAAVSGIIVPAVRRTKQDPNETAAVLAASAVMAETIPPCVNLIIMGFVANISIGGLFIAGIVPAVAMAVGLCAMAIIVGRKVDPLLAFPLRKPMIPLLGGALVALVMVTMIGKGVTSGVATSTEVSAFAVVYALVVGGLAFRELTPRGVVRLFVKSASMAASIMFIVAAASSLAFVLTIEQLPVLVSEFMTNLAAHYGKVSFILASVLLMTVFGAILEGAPALIIFGPLLTPIAQQVGVHPLHFGVVMVVAMGLGLFSPPFGLGLFATCSMTGTRIENVMRPMMKYLVLLAVMLLGLIFIPEVSLWLPRVTDML</sequence>
<dbReference type="Pfam" id="PF06808">
    <property type="entry name" value="DctM"/>
    <property type="match status" value="1"/>
</dbReference>
<feature type="transmembrane region" description="Helical" evidence="9">
    <location>
        <begin position="65"/>
        <end position="83"/>
    </location>
</feature>
<evidence type="ECO:0000313" key="12">
    <source>
        <dbReference type="EMBL" id="QHI98460.1"/>
    </source>
</evidence>
<proteinExistence type="predicted"/>
<keyword evidence="5 9" id="KW-0812">Transmembrane</keyword>
<feature type="transmembrane region" description="Helical" evidence="9">
    <location>
        <begin position="440"/>
        <end position="458"/>
    </location>
</feature>
<evidence type="ECO:0000256" key="2">
    <source>
        <dbReference type="ARBA" id="ARBA00022448"/>
    </source>
</evidence>
<dbReference type="KEGG" id="xyk:GT347_10925"/>
<organism evidence="12 13">
    <name type="scientific">Xylophilus rhododendri</name>
    <dbReference type="NCBI Taxonomy" id="2697032"/>
    <lineage>
        <taxon>Bacteria</taxon>
        <taxon>Pseudomonadati</taxon>
        <taxon>Pseudomonadota</taxon>
        <taxon>Betaproteobacteria</taxon>
        <taxon>Burkholderiales</taxon>
        <taxon>Xylophilus</taxon>
    </lineage>
</organism>
<evidence type="ECO:0000256" key="4">
    <source>
        <dbReference type="ARBA" id="ARBA00022519"/>
    </source>
</evidence>
<dbReference type="InterPro" id="IPR010656">
    <property type="entry name" value="DctM"/>
</dbReference>
<evidence type="ECO:0000256" key="8">
    <source>
        <dbReference type="RuleBase" id="RU369079"/>
    </source>
</evidence>
<dbReference type="InterPro" id="IPR055348">
    <property type="entry name" value="DctQ"/>
</dbReference>
<feature type="transmembrane region" description="Helical" evidence="9">
    <location>
        <begin position="410"/>
        <end position="428"/>
    </location>
</feature>
<dbReference type="PANTHER" id="PTHR33362">
    <property type="entry name" value="SIALIC ACID TRAP TRANSPORTER PERMEASE PROTEIN SIAT-RELATED"/>
    <property type="match status" value="1"/>
</dbReference>
<name>A0A857J3F5_9BURK</name>
<keyword evidence="3" id="KW-1003">Cell membrane</keyword>
<evidence type="ECO:0000256" key="6">
    <source>
        <dbReference type="ARBA" id="ARBA00022989"/>
    </source>
</evidence>
<evidence type="ECO:0000256" key="3">
    <source>
        <dbReference type="ARBA" id="ARBA00022475"/>
    </source>
</evidence>
<gene>
    <name evidence="12" type="ORF">GT347_10925</name>
</gene>
<feature type="transmembrane region" description="Helical" evidence="9">
    <location>
        <begin position="143"/>
        <end position="161"/>
    </location>
</feature>
<feature type="transmembrane region" description="Helical" evidence="9">
    <location>
        <begin position="337"/>
        <end position="362"/>
    </location>
</feature>
<evidence type="ECO:0000256" key="9">
    <source>
        <dbReference type="SAM" id="Phobius"/>
    </source>
</evidence>
<evidence type="ECO:0000256" key="5">
    <source>
        <dbReference type="ARBA" id="ARBA00022692"/>
    </source>
</evidence>
<keyword evidence="4 8" id="KW-0997">Cell inner membrane</keyword>
<dbReference type="PANTHER" id="PTHR33362:SF2">
    <property type="entry name" value="TRAP TRANSPORTER LARGE PERMEASE PROTEIN"/>
    <property type="match status" value="1"/>
</dbReference>
<keyword evidence="6 9" id="KW-1133">Transmembrane helix</keyword>
<keyword evidence="7 9" id="KW-0472">Membrane</keyword>
<dbReference type="EMBL" id="CP047650">
    <property type="protein sequence ID" value="QHI98460.1"/>
    <property type="molecule type" value="Genomic_DNA"/>
</dbReference>
<evidence type="ECO:0000259" key="10">
    <source>
        <dbReference type="Pfam" id="PF04290"/>
    </source>
</evidence>
<protein>
    <submittedName>
        <fullName evidence="12">TRAP transporter large permease subunit</fullName>
    </submittedName>
</protein>
<keyword evidence="13" id="KW-1185">Reference proteome</keyword>
<dbReference type="Proteomes" id="UP000464787">
    <property type="component" value="Chromosome"/>
</dbReference>